<feature type="transmembrane region" description="Helical" evidence="6">
    <location>
        <begin position="95"/>
        <end position="115"/>
    </location>
</feature>
<feature type="transmembrane region" description="Helical" evidence="6">
    <location>
        <begin position="21"/>
        <end position="43"/>
    </location>
</feature>
<dbReference type="SUPFAM" id="SSF53649">
    <property type="entry name" value="Alkaline phosphatase-like"/>
    <property type="match status" value="1"/>
</dbReference>
<dbReference type="InterPro" id="IPR000917">
    <property type="entry name" value="Sulfatase_N"/>
</dbReference>
<dbReference type="PANTHER" id="PTHR47371">
    <property type="entry name" value="LIPOTEICHOIC ACID SYNTHASE"/>
    <property type="match status" value="1"/>
</dbReference>
<comment type="caution">
    <text evidence="8">The sequence shown here is derived from an EMBL/GenBank/DDBJ whole genome shotgun (WGS) entry which is preliminary data.</text>
</comment>
<dbReference type="RefSeq" id="WP_200466042.1">
    <property type="nucleotide sequence ID" value="NZ_JAENRR010000043.1"/>
</dbReference>
<evidence type="ECO:0000259" key="7">
    <source>
        <dbReference type="Pfam" id="PF00884"/>
    </source>
</evidence>
<dbReference type="InterPro" id="IPR017850">
    <property type="entry name" value="Alkaline_phosphatase_core_sf"/>
</dbReference>
<reference evidence="8 9" key="1">
    <citation type="submission" date="2021-01" db="EMBL/GenBank/DDBJ databases">
        <title>Carboxyliciviraga sp.nov., isolated from coastal sediments.</title>
        <authorList>
            <person name="Lu D."/>
            <person name="Zhang T."/>
        </authorList>
    </citation>
    <scope>NUCLEOTIDE SEQUENCE [LARGE SCALE GENOMIC DNA]</scope>
    <source>
        <strain evidence="8 9">N1Y132</strain>
    </source>
</reference>
<evidence type="ECO:0000256" key="3">
    <source>
        <dbReference type="ARBA" id="ARBA00022692"/>
    </source>
</evidence>
<evidence type="ECO:0000256" key="5">
    <source>
        <dbReference type="ARBA" id="ARBA00023136"/>
    </source>
</evidence>
<feature type="transmembrane region" description="Helical" evidence="6">
    <location>
        <begin position="63"/>
        <end position="83"/>
    </location>
</feature>
<dbReference type="Gene3D" id="3.40.720.10">
    <property type="entry name" value="Alkaline Phosphatase, subunit A"/>
    <property type="match status" value="1"/>
</dbReference>
<feature type="domain" description="Sulfatase N-terminal" evidence="7">
    <location>
        <begin position="276"/>
        <end position="553"/>
    </location>
</feature>
<keyword evidence="5 6" id="KW-0472">Membrane</keyword>
<evidence type="ECO:0000256" key="2">
    <source>
        <dbReference type="ARBA" id="ARBA00022475"/>
    </source>
</evidence>
<feature type="transmembrane region" description="Helical" evidence="6">
    <location>
        <begin position="180"/>
        <end position="200"/>
    </location>
</feature>
<organism evidence="8 9">
    <name type="scientific">Carboxylicivirga marina</name>
    <dbReference type="NCBI Taxonomy" id="2800988"/>
    <lineage>
        <taxon>Bacteria</taxon>
        <taxon>Pseudomonadati</taxon>
        <taxon>Bacteroidota</taxon>
        <taxon>Bacteroidia</taxon>
        <taxon>Marinilabiliales</taxon>
        <taxon>Marinilabiliaceae</taxon>
        <taxon>Carboxylicivirga</taxon>
    </lineage>
</organism>
<evidence type="ECO:0000313" key="9">
    <source>
        <dbReference type="Proteomes" id="UP000605676"/>
    </source>
</evidence>
<dbReference type="Pfam" id="PF00884">
    <property type="entry name" value="Sulfatase"/>
    <property type="match status" value="1"/>
</dbReference>
<evidence type="ECO:0000313" key="8">
    <source>
        <dbReference type="EMBL" id="MBK3518823.1"/>
    </source>
</evidence>
<comment type="subcellular location">
    <subcellularLocation>
        <location evidence="1">Cell membrane</location>
        <topology evidence="1">Multi-pass membrane protein</topology>
    </subcellularLocation>
</comment>
<dbReference type="InterPro" id="IPR012160">
    <property type="entry name" value="LtaS-like"/>
</dbReference>
<keyword evidence="3 6" id="KW-0812">Transmembrane</keyword>
<dbReference type="InterPro" id="IPR050448">
    <property type="entry name" value="OpgB/LTA_synthase_biosynth"/>
</dbReference>
<dbReference type="Gene3D" id="3.30.1120.80">
    <property type="match status" value="1"/>
</dbReference>
<sequence>MSFFKISNKTHNEYLILLYRLLLIMIFYSAFRIVFYLFNASLFPNVDFNSFLTIMKGGLKFDLSAMLYLNGLYALLYILPLPFKFSKAYQYFLKSLFLIVNGVGLALNSIDLIYYRFILKRTTYNVINILENETNMIKLWSQFILDYWYVAILFILSVFLLSKAYSALQPARVKFNKRWLYPIASIFALAIFSGFSIIGMRGGYRHSTRPINMANAGKYVNTPDEMAIVLNTPFCVIRTWGKTNFTAYNFFESEEELSNIYNPVSYADTSKLKTKKNVVIFILESFNKEFIGAFNPTLDNGNYKGYAPFLDSLAQHSLIYTKAFANGRKSIDAMPSVLASIPALVLPYVVSEYSSNQINSLPYLLKKEGYQSTFFHGAPNGSMGFDAFSNVAKFDDYKGMTEFDNDDEFDGMWGIWDEPFFKFYANEMNKMKEPFMTSLFSLSSHHPFKVPEQYTDVFPKGTLPIHQCVGYTDNALRQFFNMAREMPWYENTLFIITADHSTRAHYDVSRISTNKFQIPLLLFSPGDSELKGIDTRIAQQIDIMPTVLNYIGYSKEPYIAFGNDLLDDSSERFSINYINDSYQLYNNDYVLHFDGENIISAFDISKDSMLTNNIKDSSEEYLSTMPLMKSIIQQYNNRMIEDRLTVK</sequence>
<name>A0ABS1HMB0_9BACT</name>
<keyword evidence="9" id="KW-1185">Reference proteome</keyword>
<dbReference type="Proteomes" id="UP000605676">
    <property type="component" value="Unassembled WGS sequence"/>
</dbReference>
<accession>A0ABS1HMB0</accession>
<keyword evidence="2" id="KW-1003">Cell membrane</keyword>
<feature type="transmembrane region" description="Helical" evidence="6">
    <location>
        <begin position="147"/>
        <end position="168"/>
    </location>
</feature>
<dbReference type="PANTHER" id="PTHR47371:SF3">
    <property type="entry name" value="PHOSPHOGLYCEROL TRANSFERASE I"/>
    <property type="match status" value="1"/>
</dbReference>
<evidence type="ECO:0000256" key="4">
    <source>
        <dbReference type="ARBA" id="ARBA00022989"/>
    </source>
</evidence>
<dbReference type="CDD" id="cd16015">
    <property type="entry name" value="LTA_synthase"/>
    <property type="match status" value="1"/>
</dbReference>
<evidence type="ECO:0000256" key="1">
    <source>
        <dbReference type="ARBA" id="ARBA00004651"/>
    </source>
</evidence>
<proteinExistence type="predicted"/>
<protein>
    <submittedName>
        <fullName evidence="8">Sulfatase-like hydrolase/transferase</fullName>
    </submittedName>
</protein>
<gene>
    <name evidence="8" type="ORF">JIV24_15860</name>
</gene>
<evidence type="ECO:0000256" key="6">
    <source>
        <dbReference type="SAM" id="Phobius"/>
    </source>
</evidence>
<keyword evidence="4 6" id="KW-1133">Transmembrane helix</keyword>
<dbReference type="EMBL" id="JAENRR010000043">
    <property type="protein sequence ID" value="MBK3518823.1"/>
    <property type="molecule type" value="Genomic_DNA"/>
</dbReference>
<dbReference type="PIRSF" id="PIRSF005091">
    <property type="entry name" value="Mmb_sulf_HI1246"/>
    <property type="match status" value="1"/>
</dbReference>